<comment type="caution">
    <text evidence="2">The sequence shown here is derived from an EMBL/GenBank/DDBJ whole genome shotgun (WGS) entry which is preliminary data.</text>
</comment>
<dbReference type="PANTHER" id="PTHR30411:SF1">
    <property type="entry name" value="CYTOPLASMIC PROTEIN"/>
    <property type="match status" value="1"/>
</dbReference>
<evidence type="ECO:0000313" key="2">
    <source>
        <dbReference type="EMBL" id="MEE2037737.1"/>
    </source>
</evidence>
<proteinExistence type="predicted"/>
<dbReference type="Proteomes" id="UP001356095">
    <property type="component" value="Unassembled WGS sequence"/>
</dbReference>
<evidence type="ECO:0000313" key="3">
    <source>
        <dbReference type="Proteomes" id="UP001356095"/>
    </source>
</evidence>
<accession>A0ABU7K846</accession>
<dbReference type="PANTHER" id="PTHR30411">
    <property type="entry name" value="CYTOPLASMIC PROTEIN"/>
    <property type="match status" value="1"/>
</dbReference>
<name>A0ABU7K846_9ACTN</name>
<sequence length="92" mass="9745">SGRHRVDLALLAERLGKEAVRRATPEEVRAATGQVIGGVAPLGHPAPVETVVDTALEEYPELWAAGGTSNTLFHTDYAELLKMTDGIPVAVN</sequence>
<gene>
    <name evidence="2" type="ORF">Q8791_10945</name>
</gene>
<dbReference type="SUPFAM" id="SSF55826">
    <property type="entry name" value="YbaK/ProRS associated domain"/>
    <property type="match status" value="1"/>
</dbReference>
<organism evidence="2 3">
    <name type="scientific">Nocardiopsis codii</name>
    <dbReference type="NCBI Taxonomy" id="3065942"/>
    <lineage>
        <taxon>Bacteria</taxon>
        <taxon>Bacillati</taxon>
        <taxon>Actinomycetota</taxon>
        <taxon>Actinomycetes</taxon>
        <taxon>Streptosporangiales</taxon>
        <taxon>Nocardiopsidaceae</taxon>
        <taxon>Nocardiopsis</taxon>
    </lineage>
</organism>
<feature type="non-terminal residue" evidence="2">
    <location>
        <position position="1"/>
    </location>
</feature>
<protein>
    <submittedName>
        <fullName evidence="2">YbaK/EbsC family protein</fullName>
    </submittedName>
</protein>
<dbReference type="RefSeq" id="WP_330091531.1">
    <property type="nucleotide sequence ID" value="NZ_JAUZMY010000008.1"/>
</dbReference>
<feature type="domain" description="YbaK/aminoacyl-tRNA synthetase-associated" evidence="1">
    <location>
        <begin position="2"/>
        <end position="82"/>
    </location>
</feature>
<evidence type="ECO:0000259" key="1">
    <source>
        <dbReference type="Pfam" id="PF04073"/>
    </source>
</evidence>
<keyword evidence="3" id="KW-1185">Reference proteome</keyword>
<dbReference type="Pfam" id="PF04073">
    <property type="entry name" value="tRNA_edit"/>
    <property type="match status" value="1"/>
</dbReference>
<dbReference type="InterPro" id="IPR036754">
    <property type="entry name" value="YbaK/aa-tRNA-synt-asso_dom_sf"/>
</dbReference>
<reference evidence="2 3" key="1">
    <citation type="submission" date="2023-08" db="EMBL/GenBank/DDBJ databases">
        <authorList>
            <person name="Girao M."/>
            <person name="Carvalho M.F."/>
        </authorList>
    </citation>
    <scope>NUCLEOTIDE SEQUENCE [LARGE SCALE GENOMIC DNA]</scope>
    <source>
        <strain evidence="2 3">CT-R113</strain>
    </source>
</reference>
<dbReference type="Gene3D" id="3.90.960.10">
    <property type="entry name" value="YbaK/aminoacyl-tRNA synthetase-associated domain"/>
    <property type="match status" value="1"/>
</dbReference>
<dbReference type="EMBL" id="JAUZMY010000008">
    <property type="protein sequence ID" value="MEE2037737.1"/>
    <property type="molecule type" value="Genomic_DNA"/>
</dbReference>
<dbReference type="InterPro" id="IPR007214">
    <property type="entry name" value="YbaK/aa-tRNA-synth-assoc-dom"/>
</dbReference>